<comment type="caution">
    <text evidence="1">The sequence shown here is derived from an EMBL/GenBank/DDBJ whole genome shotgun (WGS) entry which is preliminary data.</text>
</comment>
<accession>A0AAV4NPZ2</accession>
<organism evidence="1 2">
    <name type="scientific">Caerostris extrusa</name>
    <name type="common">Bark spider</name>
    <name type="synonym">Caerostris bankana</name>
    <dbReference type="NCBI Taxonomy" id="172846"/>
    <lineage>
        <taxon>Eukaryota</taxon>
        <taxon>Metazoa</taxon>
        <taxon>Ecdysozoa</taxon>
        <taxon>Arthropoda</taxon>
        <taxon>Chelicerata</taxon>
        <taxon>Arachnida</taxon>
        <taxon>Araneae</taxon>
        <taxon>Araneomorphae</taxon>
        <taxon>Entelegynae</taxon>
        <taxon>Araneoidea</taxon>
        <taxon>Araneidae</taxon>
        <taxon>Caerostris</taxon>
    </lineage>
</organism>
<dbReference type="AlphaFoldDB" id="A0AAV4NPZ2"/>
<dbReference type="Proteomes" id="UP001054945">
    <property type="component" value="Unassembled WGS sequence"/>
</dbReference>
<protein>
    <submittedName>
        <fullName evidence="1">Uncharacterized protein</fullName>
    </submittedName>
</protein>
<evidence type="ECO:0000313" key="1">
    <source>
        <dbReference type="EMBL" id="GIX86479.1"/>
    </source>
</evidence>
<gene>
    <name evidence="1" type="ORF">CEXT_96941</name>
</gene>
<proteinExistence type="predicted"/>
<name>A0AAV4NPZ2_CAEEX</name>
<keyword evidence="2" id="KW-1185">Reference proteome</keyword>
<reference evidence="1 2" key="1">
    <citation type="submission" date="2021-06" db="EMBL/GenBank/DDBJ databases">
        <title>Caerostris extrusa draft genome.</title>
        <authorList>
            <person name="Kono N."/>
            <person name="Arakawa K."/>
        </authorList>
    </citation>
    <scope>NUCLEOTIDE SEQUENCE [LARGE SCALE GENOMIC DNA]</scope>
</reference>
<evidence type="ECO:0000313" key="2">
    <source>
        <dbReference type="Proteomes" id="UP001054945"/>
    </source>
</evidence>
<sequence>MRMSDTAPDTRTAGSHPCLWNRKGVSRDLDSARSDTLNGTGTLSLSAQVLHGKSHSICAEVDHVQELDLKRLFIVVSNGFHKAEMDTLL</sequence>
<dbReference type="EMBL" id="BPLR01021144">
    <property type="protein sequence ID" value="GIX86479.1"/>
    <property type="molecule type" value="Genomic_DNA"/>
</dbReference>